<feature type="signal peptide" evidence="6">
    <location>
        <begin position="1"/>
        <end position="23"/>
    </location>
</feature>
<evidence type="ECO:0000256" key="1">
    <source>
        <dbReference type="ARBA" id="ARBA00004370"/>
    </source>
</evidence>
<comment type="caution">
    <text evidence="8">The sequence shown here is derived from an EMBL/GenBank/DDBJ whole genome shotgun (WGS) entry which is preliminary data.</text>
</comment>
<dbReference type="InterPro" id="IPR032675">
    <property type="entry name" value="LRR_dom_sf"/>
</dbReference>
<dbReference type="AlphaFoldDB" id="A0AAP0RXT8"/>
<keyword evidence="3 6" id="KW-0732">Signal</keyword>
<feature type="domain" description="Disease resistance R13L4/SHOC-2-like LRR" evidence="7">
    <location>
        <begin position="100"/>
        <end position="285"/>
    </location>
</feature>
<dbReference type="PANTHER" id="PTHR48009">
    <property type="entry name" value="LEUCINE-RICH REPEAT (LRR) FAMILY PROTEIN"/>
    <property type="match status" value="1"/>
</dbReference>
<reference evidence="8 9" key="1">
    <citation type="journal article" date="2024" name="Plant J.">
        <title>Genome sequences and population genomics reveal climatic adaptation and genomic divergence between two closely related sweetgum species.</title>
        <authorList>
            <person name="Xu W.Q."/>
            <person name="Ren C.Q."/>
            <person name="Zhang X.Y."/>
            <person name="Comes H.P."/>
            <person name="Liu X.H."/>
            <person name="Li Y.G."/>
            <person name="Kettle C.J."/>
            <person name="Jalonen R."/>
            <person name="Gaisberger H."/>
            <person name="Ma Y.Z."/>
            <person name="Qiu Y.X."/>
        </authorList>
    </citation>
    <scope>NUCLEOTIDE SEQUENCE [LARGE SCALE GENOMIC DNA]</scope>
    <source>
        <strain evidence="8">Hangzhou</strain>
    </source>
</reference>
<dbReference type="Proteomes" id="UP001415857">
    <property type="component" value="Unassembled WGS sequence"/>
</dbReference>
<protein>
    <recommendedName>
        <fullName evidence="7">Disease resistance R13L4/SHOC-2-like LRR domain-containing protein</fullName>
    </recommendedName>
</protein>
<dbReference type="Pfam" id="PF23598">
    <property type="entry name" value="LRR_14"/>
    <property type="match status" value="1"/>
</dbReference>
<keyword evidence="4" id="KW-0677">Repeat</keyword>
<dbReference type="EMBL" id="JBBPBK010000004">
    <property type="protein sequence ID" value="KAK9286986.1"/>
    <property type="molecule type" value="Genomic_DNA"/>
</dbReference>
<proteinExistence type="predicted"/>
<evidence type="ECO:0000256" key="4">
    <source>
        <dbReference type="ARBA" id="ARBA00022737"/>
    </source>
</evidence>
<dbReference type="PROSITE" id="PS51450">
    <property type="entry name" value="LRR"/>
    <property type="match status" value="1"/>
</dbReference>
<dbReference type="PANTHER" id="PTHR48009:SF9">
    <property type="entry name" value="LRR RECEPTOR-LIKE SERINE_THREONINE-PROTEIN KINASE GSO1"/>
    <property type="match status" value="1"/>
</dbReference>
<organism evidence="8 9">
    <name type="scientific">Liquidambar formosana</name>
    <name type="common">Formosan gum</name>
    <dbReference type="NCBI Taxonomy" id="63359"/>
    <lineage>
        <taxon>Eukaryota</taxon>
        <taxon>Viridiplantae</taxon>
        <taxon>Streptophyta</taxon>
        <taxon>Embryophyta</taxon>
        <taxon>Tracheophyta</taxon>
        <taxon>Spermatophyta</taxon>
        <taxon>Magnoliopsida</taxon>
        <taxon>eudicotyledons</taxon>
        <taxon>Gunneridae</taxon>
        <taxon>Pentapetalae</taxon>
        <taxon>Saxifragales</taxon>
        <taxon>Altingiaceae</taxon>
        <taxon>Liquidambar</taxon>
    </lineage>
</organism>
<dbReference type="SUPFAM" id="SSF52058">
    <property type="entry name" value="L domain-like"/>
    <property type="match status" value="1"/>
</dbReference>
<evidence type="ECO:0000256" key="6">
    <source>
        <dbReference type="SAM" id="SignalP"/>
    </source>
</evidence>
<gene>
    <name evidence="8" type="ORF">L1049_015394</name>
</gene>
<evidence type="ECO:0000313" key="9">
    <source>
        <dbReference type="Proteomes" id="UP001415857"/>
    </source>
</evidence>
<feature type="chain" id="PRO_5042973830" description="Disease resistance R13L4/SHOC-2-like LRR domain-containing protein" evidence="6">
    <location>
        <begin position="24"/>
        <end position="384"/>
    </location>
</feature>
<evidence type="ECO:0000256" key="3">
    <source>
        <dbReference type="ARBA" id="ARBA00022729"/>
    </source>
</evidence>
<accession>A0AAP0RXT8</accession>
<name>A0AAP0RXT8_LIQFO</name>
<dbReference type="SMART" id="SM00369">
    <property type="entry name" value="LRR_TYP"/>
    <property type="match status" value="5"/>
</dbReference>
<dbReference type="FunFam" id="3.80.10.10:FF:000400">
    <property type="entry name" value="Nuclear pore complex protein NUP107"/>
    <property type="match status" value="1"/>
</dbReference>
<dbReference type="GO" id="GO:0016020">
    <property type="term" value="C:membrane"/>
    <property type="evidence" value="ECO:0007669"/>
    <property type="project" value="UniProtKB-SubCell"/>
</dbReference>
<dbReference type="Gene3D" id="3.80.10.10">
    <property type="entry name" value="Ribonuclease Inhibitor"/>
    <property type="match status" value="2"/>
</dbReference>
<dbReference type="InterPro" id="IPR055414">
    <property type="entry name" value="LRR_R13L4/SHOC2-like"/>
</dbReference>
<comment type="subcellular location">
    <subcellularLocation>
        <location evidence="1">Membrane</location>
    </subcellularLocation>
</comment>
<dbReference type="InterPro" id="IPR053213">
    <property type="entry name" value="RLP29"/>
</dbReference>
<dbReference type="InterPro" id="IPR003591">
    <property type="entry name" value="Leu-rich_rpt_typical-subtyp"/>
</dbReference>
<evidence type="ECO:0000256" key="5">
    <source>
        <dbReference type="ARBA" id="ARBA00023136"/>
    </source>
</evidence>
<keyword evidence="5" id="KW-0472">Membrane</keyword>
<keyword evidence="2" id="KW-0433">Leucine-rich repeat</keyword>
<evidence type="ECO:0000256" key="2">
    <source>
        <dbReference type="ARBA" id="ARBA00022614"/>
    </source>
</evidence>
<dbReference type="InterPro" id="IPR001611">
    <property type="entry name" value="Leu-rich_rpt"/>
</dbReference>
<dbReference type="PRINTS" id="PR00019">
    <property type="entry name" value="LEURICHRPT"/>
</dbReference>
<sequence>MSNLFLLLLLLLLLLHLSVHVQSATLPSDIIALQALKSSIKPSTIPSFSCLASWNFSTDPCARPRRTHFVCGLTCTADSTRVTSLTLDPVGYSGTLSPLVSKLTQLTTLDLSDNFFYGPIPSSLASLPNLQSLILRSNSFSGSLPPSITNLKSLQILDFSRNSLSGYLPNTTNSLSSLRRLDLSFNKLTGSLPKLPSNLIELAIKGNSLSGYLLQSSFNGLTQLEVVELSANSFTGTLHGWFFLLPSIQQVNLANNSFTRVEIWKPGGGVSDLVALDLSFNRIEGYLPLNFSVYPVLSALSLRYNRLRGAIPWEYSKKETLKRLFLDGNFLNGKPPDGFFSGKSSVSGSFADNCLQSCPTSSQLCWPSQKATSLCRQAYGGKPS</sequence>
<evidence type="ECO:0000313" key="8">
    <source>
        <dbReference type="EMBL" id="KAK9286986.1"/>
    </source>
</evidence>
<evidence type="ECO:0000259" key="7">
    <source>
        <dbReference type="Pfam" id="PF23598"/>
    </source>
</evidence>
<keyword evidence="9" id="KW-1185">Reference proteome</keyword>